<proteinExistence type="predicted"/>
<dbReference type="EMBL" id="VHIR01000004">
    <property type="protein sequence ID" value="TQE44066.1"/>
    <property type="molecule type" value="Genomic_DNA"/>
</dbReference>
<accession>A0A540R8K9</accession>
<evidence type="ECO:0000313" key="4">
    <source>
        <dbReference type="Proteomes" id="UP000318080"/>
    </source>
</evidence>
<evidence type="ECO:0000256" key="1">
    <source>
        <dbReference type="SAM" id="Phobius"/>
    </source>
</evidence>
<gene>
    <name evidence="3" type="ORF">EJK80_04000</name>
</gene>
<dbReference type="Proteomes" id="UP000318080">
    <property type="component" value="Unassembled WGS sequence"/>
</dbReference>
<feature type="transmembrane region" description="Helical" evidence="1">
    <location>
        <begin position="80"/>
        <end position="100"/>
    </location>
</feature>
<evidence type="ECO:0000313" key="3">
    <source>
        <dbReference type="EMBL" id="TQE44066.1"/>
    </source>
</evidence>
<organism evidence="3 4">
    <name type="scientific">Corynebacterium phoceense</name>
    <dbReference type="NCBI Taxonomy" id="1686286"/>
    <lineage>
        <taxon>Bacteria</taxon>
        <taxon>Bacillati</taxon>
        <taxon>Actinomycetota</taxon>
        <taxon>Actinomycetes</taxon>
        <taxon>Mycobacteriales</taxon>
        <taxon>Corynebacteriaceae</taxon>
        <taxon>Corynebacterium</taxon>
    </lineage>
</organism>
<keyword evidence="1" id="KW-0812">Transmembrane</keyword>
<keyword evidence="4" id="KW-1185">Reference proteome</keyword>
<feature type="domain" description="DUF1707" evidence="2">
    <location>
        <begin position="1"/>
        <end position="53"/>
    </location>
</feature>
<sequence length="197" mass="21737">MRLSDAERTDAMNQLARAVGEGRITMDEFEQRSDDIMRAATRRDLVPLFADIPARGTQELKVYSQGDLERARAAARKPRLATALIGTIGLNVAAISVGVAGTGAGAAVGVVTLLALVPVLWILLYVAKVGPENWSTPSARQMERQRMREIQQATAAQRAEQKAIESQMWAQRRQQASELTGEAMNFAKKKFNQWNEK</sequence>
<reference evidence="3 4" key="1">
    <citation type="submission" date="2019-06" db="EMBL/GenBank/DDBJ databases">
        <title>Draft genome of C. phoceense Strain 272.</title>
        <authorList>
            <person name="Pacheco L.G.C."/>
            <person name="Barberis C.M."/>
            <person name="Almuzara M.N."/>
            <person name="Traglia G.M."/>
            <person name="Santos C.S."/>
            <person name="Rocha D.J.P.G."/>
            <person name="Aguiar E.R.G.R."/>
            <person name="Vay C.A."/>
        </authorList>
    </citation>
    <scope>NUCLEOTIDE SEQUENCE [LARGE SCALE GENOMIC DNA]</scope>
    <source>
        <strain evidence="3 4">272</strain>
    </source>
</reference>
<keyword evidence="1" id="KW-1133">Transmembrane helix</keyword>
<evidence type="ECO:0000259" key="2">
    <source>
        <dbReference type="Pfam" id="PF08044"/>
    </source>
</evidence>
<dbReference type="InterPro" id="IPR012551">
    <property type="entry name" value="DUF1707_SHOCT-like"/>
</dbReference>
<name>A0A540R8K9_9CORY</name>
<dbReference type="Pfam" id="PF08044">
    <property type="entry name" value="DUF1707"/>
    <property type="match status" value="1"/>
</dbReference>
<protein>
    <submittedName>
        <fullName evidence="3">DUF1707 domain-containing protein</fullName>
    </submittedName>
</protein>
<keyword evidence="1" id="KW-0472">Membrane</keyword>
<feature type="transmembrane region" description="Helical" evidence="1">
    <location>
        <begin position="106"/>
        <end position="127"/>
    </location>
</feature>
<dbReference type="STRING" id="1686286.GCA_900092335_00225"/>
<dbReference type="AlphaFoldDB" id="A0A540R8K9"/>
<comment type="caution">
    <text evidence="3">The sequence shown here is derived from an EMBL/GenBank/DDBJ whole genome shotgun (WGS) entry which is preliminary data.</text>
</comment>